<evidence type="ECO:0000256" key="2">
    <source>
        <dbReference type="ARBA" id="ARBA00022801"/>
    </source>
</evidence>
<dbReference type="EMBL" id="JACHVS010000001">
    <property type="protein sequence ID" value="MBB2994078.1"/>
    <property type="molecule type" value="Genomic_DNA"/>
</dbReference>
<dbReference type="PANTHER" id="PTHR32494:SF5">
    <property type="entry name" value="ALLANTOATE AMIDOHYDROLASE"/>
    <property type="match status" value="1"/>
</dbReference>
<feature type="binding site" evidence="3">
    <location>
        <position position="87"/>
    </location>
    <ligand>
        <name>Zn(2+)</name>
        <dbReference type="ChEBI" id="CHEBI:29105"/>
        <label>1</label>
    </ligand>
</feature>
<organism evidence="5 6">
    <name type="scientific">Paeniglutamicibacter cryotolerans</name>
    <dbReference type="NCBI Taxonomy" id="670079"/>
    <lineage>
        <taxon>Bacteria</taxon>
        <taxon>Bacillati</taxon>
        <taxon>Actinomycetota</taxon>
        <taxon>Actinomycetes</taxon>
        <taxon>Micrococcales</taxon>
        <taxon>Micrococcaceae</taxon>
        <taxon>Paeniglutamicibacter</taxon>
    </lineage>
</organism>
<dbReference type="SUPFAM" id="SSF53187">
    <property type="entry name" value="Zn-dependent exopeptidases"/>
    <property type="match status" value="1"/>
</dbReference>
<sequence>MFESTLVRTESDERLARSLTEISGYRDTGRDGWSREVFSDPYRVSRSMVARTMSGAGLEVHRDGAGNIIGRLPGSNPLAPPLVSGSHTDTVDGGGRFDGIVGVMGAIEAARSIRESGSRLTRDLLVVDFLGEESNEFGLSCLGSRSIAGQLDAADLARTNGAGDTLGGRYASFGLDPDEVIRSVWPSARRPHAFVELHIEQGPTLETNKLPLGIVTAITGIERMVATFAGAADHAGTTSMTDRVDAMVAAAEAVLAVRREACGAPNHAVATTTALESASHSTNVVPSRIRMLSEVRSVDGEWLRGVRGRLTREILLKARETGVEVDFDWSTDNDVIPAHRGIQDVMAQAIDASGLPWMALPSGATHDAAHLASIAPMGMLFVPSRGGKSHCPEEWSDLKDISTGVAALAQTLMKLDQLEPTR</sequence>
<protein>
    <submittedName>
        <fullName evidence="5">N-carbamoyl-L-amino-acid hydrolase</fullName>
        <ecNumber evidence="5">3.5.1.87</ecNumber>
    </submittedName>
</protein>
<dbReference type="RefSeq" id="WP_183509450.1">
    <property type="nucleotide sequence ID" value="NZ_BAABGK010000106.1"/>
</dbReference>
<feature type="binding site" evidence="4">
    <location>
        <position position="283"/>
    </location>
    <ligand>
        <name>allantoate</name>
        <dbReference type="ChEBI" id="CHEBI:17536"/>
    </ligand>
</feature>
<comment type="caution">
    <text evidence="5">The sequence shown here is derived from an EMBL/GenBank/DDBJ whole genome shotgun (WGS) entry which is preliminary data.</text>
</comment>
<comment type="cofactor">
    <cofactor evidence="3">
        <name>Zn(2+)</name>
        <dbReference type="ChEBI" id="CHEBI:29105"/>
    </cofactor>
    <text evidence="3">Binds 2 Zn(2+) ions per subunit.</text>
</comment>
<dbReference type="Pfam" id="PF01546">
    <property type="entry name" value="Peptidase_M20"/>
    <property type="match status" value="1"/>
</dbReference>
<dbReference type="PIRSF" id="PIRSF001235">
    <property type="entry name" value="Amidase_carbamoylase"/>
    <property type="match status" value="1"/>
</dbReference>
<dbReference type="EC" id="3.5.1.87" evidence="5"/>
<keyword evidence="6" id="KW-1185">Reference proteome</keyword>
<dbReference type="GO" id="GO:0050538">
    <property type="term" value="F:N-carbamoyl-L-amino-acid hydrolase activity"/>
    <property type="evidence" value="ECO:0007669"/>
    <property type="project" value="UniProtKB-EC"/>
</dbReference>
<feature type="binding site" evidence="3">
    <location>
        <position position="133"/>
    </location>
    <ligand>
        <name>Zn(2+)</name>
        <dbReference type="ChEBI" id="CHEBI:29105"/>
        <label>2</label>
    </ligand>
</feature>
<keyword evidence="2 5" id="KW-0378">Hydrolase</keyword>
<dbReference type="AlphaFoldDB" id="A0A839QD48"/>
<accession>A0A839QD48</accession>
<dbReference type="InterPro" id="IPR036264">
    <property type="entry name" value="Bact_exopeptidase_dim_dom"/>
</dbReference>
<reference evidence="5 6" key="1">
    <citation type="submission" date="2020-08" db="EMBL/GenBank/DDBJ databases">
        <title>Sequencing the genomes of 1000 actinobacteria strains.</title>
        <authorList>
            <person name="Klenk H.-P."/>
        </authorList>
    </citation>
    <scope>NUCLEOTIDE SEQUENCE [LARGE SCALE GENOMIC DNA]</scope>
    <source>
        <strain evidence="5 6">DSM 22826</strain>
    </source>
</reference>
<dbReference type="InterPro" id="IPR002933">
    <property type="entry name" value="Peptidase_M20"/>
</dbReference>
<dbReference type="Gene3D" id="3.40.630.10">
    <property type="entry name" value="Zn peptidases"/>
    <property type="match status" value="1"/>
</dbReference>
<dbReference type="InterPro" id="IPR010158">
    <property type="entry name" value="Amidase_Cbmase"/>
</dbReference>
<dbReference type="GO" id="GO:0016813">
    <property type="term" value="F:hydrolase activity, acting on carbon-nitrogen (but not peptide) bonds, in linear amidines"/>
    <property type="evidence" value="ECO:0007669"/>
    <property type="project" value="InterPro"/>
</dbReference>
<feature type="binding site" evidence="3">
    <location>
        <position position="198"/>
    </location>
    <ligand>
        <name>Zn(2+)</name>
        <dbReference type="ChEBI" id="CHEBI:29105"/>
        <label>1</label>
    </ligand>
</feature>
<proteinExistence type="inferred from homology"/>
<evidence type="ECO:0000313" key="5">
    <source>
        <dbReference type="EMBL" id="MBB2994078.1"/>
    </source>
</evidence>
<feature type="binding site" evidence="3">
    <location>
        <position position="98"/>
    </location>
    <ligand>
        <name>Zn(2+)</name>
        <dbReference type="ChEBI" id="CHEBI:29105"/>
        <label>1</label>
    </ligand>
</feature>
<gene>
    <name evidence="5" type="ORF">E9229_000269</name>
</gene>
<feature type="binding site" evidence="3">
    <location>
        <position position="98"/>
    </location>
    <ligand>
        <name>Zn(2+)</name>
        <dbReference type="ChEBI" id="CHEBI:29105"/>
        <label>2</label>
    </ligand>
</feature>
<comment type="similarity">
    <text evidence="1">Belongs to the peptidase M20 family.</text>
</comment>
<feature type="binding site" evidence="4">
    <location>
        <position position="296"/>
    </location>
    <ligand>
        <name>allantoate</name>
        <dbReference type="ChEBI" id="CHEBI:17536"/>
    </ligand>
</feature>
<dbReference type="PANTHER" id="PTHR32494">
    <property type="entry name" value="ALLANTOATE DEIMINASE-RELATED"/>
    <property type="match status" value="1"/>
</dbReference>
<dbReference type="CDD" id="cd03884">
    <property type="entry name" value="M20_bAS"/>
    <property type="match status" value="1"/>
</dbReference>
<evidence type="ECO:0000256" key="3">
    <source>
        <dbReference type="PIRSR" id="PIRSR001235-1"/>
    </source>
</evidence>
<evidence type="ECO:0000256" key="1">
    <source>
        <dbReference type="ARBA" id="ARBA00006153"/>
    </source>
</evidence>
<dbReference type="SUPFAM" id="SSF55031">
    <property type="entry name" value="Bacterial exopeptidase dimerisation domain"/>
    <property type="match status" value="1"/>
</dbReference>
<name>A0A839QD48_9MICC</name>
<feature type="binding site" evidence="4">
    <location>
        <position position="223"/>
    </location>
    <ligand>
        <name>allantoate</name>
        <dbReference type="ChEBI" id="CHEBI:17536"/>
    </ligand>
</feature>
<keyword evidence="3" id="KW-0862">Zinc</keyword>
<dbReference type="Gene3D" id="3.30.70.360">
    <property type="match status" value="1"/>
</dbReference>
<feature type="binding site" evidence="3">
    <location>
        <position position="390"/>
    </location>
    <ligand>
        <name>Zn(2+)</name>
        <dbReference type="ChEBI" id="CHEBI:29105"/>
        <label>2</label>
    </ligand>
</feature>
<keyword evidence="3" id="KW-0479">Metal-binding</keyword>
<dbReference type="GO" id="GO:0046872">
    <property type="term" value="F:metal ion binding"/>
    <property type="evidence" value="ECO:0007669"/>
    <property type="project" value="UniProtKB-KW"/>
</dbReference>
<dbReference type="Proteomes" id="UP000523000">
    <property type="component" value="Unassembled WGS sequence"/>
</dbReference>
<evidence type="ECO:0000256" key="4">
    <source>
        <dbReference type="PIRSR" id="PIRSR001235-2"/>
    </source>
</evidence>
<evidence type="ECO:0000313" key="6">
    <source>
        <dbReference type="Proteomes" id="UP000523000"/>
    </source>
</evidence>
<dbReference type="NCBIfam" id="TIGR01879">
    <property type="entry name" value="hydantase"/>
    <property type="match status" value="1"/>
</dbReference>